<proteinExistence type="predicted"/>
<evidence type="ECO:0000313" key="1">
    <source>
        <dbReference type="EMBL" id="OZG68207.1"/>
    </source>
</evidence>
<comment type="caution">
    <text evidence="1">The sequence shown here is derived from an EMBL/GenBank/DDBJ whole genome shotgun (WGS) entry which is preliminary data.</text>
</comment>
<accession>A0A261G9U8</accession>
<dbReference type="AlphaFoldDB" id="A0A261G9U8"/>
<sequence>MNAANTVAVSNRTGIIKRIQGFMEGVEYRSLRFRPLANSKENMRVYRNGVDMVADSLVGIKKTLNNGELDKLLPLVRSFGILSTVCLEMRLMAVAANNRVPKRLHSDYCTNADCEMKKLDRRFNQALDDLTETLAVHEDILTIEQYANGKEIR</sequence>
<dbReference type="Proteomes" id="UP000216057">
    <property type="component" value="Unassembled WGS sequence"/>
</dbReference>
<reference evidence="1 2" key="1">
    <citation type="journal article" date="2017" name="BMC Genomics">
        <title>Comparative genomic and phylogenomic analyses of the Bifidobacteriaceae family.</title>
        <authorList>
            <person name="Lugli G.A."/>
            <person name="Milani C."/>
            <person name="Turroni F."/>
            <person name="Duranti S."/>
            <person name="Mancabelli L."/>
            <person name="Mangifesta M."/>
            <person name="Ferrario C."/>
            <person name="Modesto M."/>
            <person name="Mattarelli P."/>
            <person name="Jiri K."/>
            <person name="van Sinderen D."/>
            <person name="Ventura M."/>
        </authorList>
    </citation>
    <scope>NUCLEOTIDE SEQUENCE [LARGE SCALE GENOMIC DNA]</scope>
    <source>
        <strain evidence="1 2">DSM 100216</strain>
    </source>
</reference>
<gene>
    <name evidence="1" type="ORF">BEUL_1220</name>
</gene>
<name>A0A261G9U8_9BIFI</name>
<dbReference type="EMBL" id="MWWZ01000006">
    <property type="protein sequence ID" value="OZG68207.1"/>
    <property type="molecule type" value="Genomic_DNA"/>
</dbReference>
<organism evidence="1 2">
    <name type="scientific">Bifidobacterium eulemuris</name>
    <dbReference type="NCBI Taxonomy" id="1765219"/>
    <lineage>
        <taxon>Bacteria</taxon>
        <taxon>Bacillati</taxon>
        <taxon>Actinomycetota</taxon>
        <taxon>Actinomycetes</taxon>
        <taxon>Bifidobacteriales</taxon>
        <taxon>Bifidobacteriaceae</taxon>
        <taxon>Bifidobacterium</taxon>
    </lineage>
</organism>
<protein>
    <submittedName>
        <fullName evidence="1">Uncharacterized protein</fullName>
    </submittedName>
</protein>
<evidence type="ECO:0000313" key="2">
    <source>
        <dbReference type="Proteomes" id="UP000216057"/>
    </source>
</evidence>
<dbReference type="RefSeq" id="WP_094636807.1">
    <property type="nucleotide sequence ID" value="NZ_CP062938.1"/>
</dbReference>